<gene>
    <name evidence="1" type="ORF">SDC9_109140</name>
</gene>
<reference evidence="1" key="1">
    <citation type="submission" date="2019-08" db="EMBL/GenBank/DDBJ databases">
        <authorList>
            <person name="Kucharzyk K."/>
            <person name="Murdoch R.W."/>
            <person name="Higgins S."/>
            <person name="Loffler F."/>
        </authorList>
    </citation>
    <scope>NUCLEOTIDE SEQUENCE</scope>
</reference>
<dbReference type="AlphaFoldDB" id="A0A645BKF1"/>
<evidence type="ECO:0000313" key="1">
    <source>
        <dbReference type="EMBL" id="MPM62274.1"/>
    </source>
</evidence>
<dbReference type="EMBL" id="VSSQ01018783">
    <property type="protein sequence ID" value="MPM62274.1"/>
    <property type="molecule type" value="Genomic_DNA"/>
</dbReference>
<accession>A0A645BKF1</accession>
<organism evidence="1">
    <name type="scientific">bioreactor metagenome</name>
    <dbReference type="NCBI Taxonomy" id="1076179"/>
    <lineage>
        <taxon>unclassified sequences</taxon>
        <taxon>metagenomes</taxon>
        <taxon>ecological metagenomes</taxon>
    </lineage>
</organism>
<name>A0A645BKF1_9ZZZZ</name>
<proteinExistence type="predicted"/>
<protein>
    <submittedName>
        <fullName evidence="1">Uncharacterized protein</fullName>
    </submittedName>
</protein>
<comment type="caution">
    <text evidence="1">The sequence shown here is derived from an EMBL/GenBank/DDBJ whole genome shotgun (WGS) entry which is preliminary data.</text>
</comment>
<sequence>MLRVAGFQTVKHEIDGVLEILVVLSRFAGIYHVKQRRKVHLILRRFVPDIADQRRIV</sequence>